<evidence type="ECO:0000313" key="1">
    <source>
        <dbReference type="EMBL" id="KPQ43673.1"/>
    </source>
</evidence>
<comment type="caution">
    <text evidence="1">The sequence shown here is derived from an EMBL/GenBank/DDBJ whole genome shotgun (WGS) entry which is preliminary data.</text>
</comment>
<proteinExistence type="predicted"/>
<dbReference type="Proteomes" id="UP000050360">
    <property type="component" value="Unassembled WGS sequence"/>
</dbReference>
<dbReference type="AlphaFoldDB" id="A0A0P8AGY6"/>
<evidence type="ECO:0000313" key="2">
    <source>
        <dbReference type="Proteomes" id="UP000050360"/>
    </source>
</evidence>
<reference evidence="1 2" key="1">
    <citation type="submission" date="2015-09" db="EMBL/GenBank/DDBJ databases">
        <title>A metagenomics-based metabolic model of nitrate-dependent anaerobic oxidation of methane by Methanoperedens-like archaea.</title>
        <authorList>
            <person name="Arshad A."/>
            <person name="Speth D.R."/>
            <person name="De Graaf R.M."/>
            <person name="Op Den Camp H.J."/>
            <person name="Jetten M.S."/>
            <person name="Welte C.U."/>
        </authorList>
    </citation>
    <scope>NUCLEOTIDE SEQUENCE [LARGE SCALE GENOMIC DNA]</scope>
</reference>
<protein>
    <submittedName>
        <fullName evidence="1">Uncharacterized protein</fullName>
    </submittedName>
</protein>
<gene>
    <name evidence="1" type="ORF">MPEBLZ_01860</name>
</gene>
<dbReference type="EMBL" id="LKCM01000137">
    <property type="protein sequence ID" value="KPQ43673.1"/>
    <property type="molecule type" value="Genomic_DNA"/>
</dbReference>
<organism evidence="1 2">
    <name type="scientific">Candidatus Methanoperedens nitratireducens</name>
    <dbReference type="NCBI Taxonomy" id="1392998"/>
    <lineage>
        <taxon>Archaea</taxon>
        <taxon>Methanobacteriati</taxon>
        <taxon>Methanobacteriota</taxon>
        <taxon>Stenosarchaea group</taxon>
        <taxon>Methanomicrobia</taxon>
        <taxon>Methanosarcinales</taxon>
        <taxon>ANME-2 cluster</taxon>
        <taxon>Candidatus Methanoperedentaceae</taxon>
        <taxon>Candidatus Methanoperedens</taxon>
    </lineage>
</organism>
<name>A0A0P8AGY6_9EURY</name>
<accession>A0A0P8AGY6</accession>
<sequence>MIEDIFIVCKGEKSKLDDKLTDLTNISQNKFGNPVSLMIKYKEELQDLKTRSIFREIKNGEIIFKREGLEW</sequence>